<dbReference type="STRING" id="472175.EL18_01229"/>
<comment type="caution">
    <text evidence="2">The sequence shown here is derived from an EMBL/GenBank/DDBJ whole genome shotgun (WGS) entry which is preliminary data.</text>
</comment>
<dbReference type="EMBL" id="JMQM01000001">
    <property type="protein sequence ID" value="KFB10199.1"/>
    <property type="molecule type" value="Genomic_DNA"/>
</dbReference>
<dbReference type="RefSeq" id="WP_036480819.1">
    <property type="nucleotide sequence ID" value="NZ_JMQM01000001.1"/>
</dbReference>
<proteinExistence type="predicted"/>
<dbReference type="Pfam" id="PF05437">
    <property type="entry name" value="AzlD"/>
    <property type="match status" value="1"/>
</dbReference>
<feature type="transmembrane region" description="Helical" evidence="1">
    <location>
        <begin position="46"/>
        <end position="70"/>
    </location>
</feature>
<accession>A0A084UB63</accession>
<keyword evidence="1" id="KW-1133">Transmembrane helix</keyword>
<keyword evidence="1" id="KW-0812">Transmembrane</keyword>
<gene>
    <name evidence="2" type="ORF">EL18_01229</name>
</gene>
<evidence type="ECO:0000313" key="3">
    <source>
        <dbReference type="Proteomes" id="UP000053675"/>
    </source>
</evidence>
<dbReference type="eggNOG" id="ENOG5033072">
    <property type="taxonomic scope" value="Bacteria"/>
</dbReference>
<dbReference type="AlphaFoldDB" id="A0A084UB63"/>
<keyword evidence="3" id="KW-1185">Reference proteome</keyword>
<sequence length="117" mass="12580">MTFHSYETWWWPFLFILIGGWLATDAWRYLGVFLGGKLSEDSQMLVMVRCIATALVAAVIANLVVFPTGALANTPLFLRIGAGVAGFLSYILAGKRVIVGILVAEAVLVAGMMAVTS</sequence>
<protein>
    <submittedName>
        <fullName evidence="2">Branched-chain amino acid transport</fullName>
    </submittedName>
</protein>
<evidence type="ECO:0000313" key="2">
    <source>
        <dbReference type="EMBL" id="KFB10199.1"/>
    </source>
</evidence>
<feature type="transmembrane region" description="Helical" evidence="1">
    <location>
        <begin position="12"/>
        <end position="34"/>
    </location>
</feature>
<organism evidence="2 3">
    <name type="scientific">Nitratireductor basaltis</name>
    <dbReference type="NCBI Taxonomy" id="472175"/>
    <lineage>
        <taxon>Bacteria</taxon>
        <taxon>Pseudomonadati</taxon>
        <taxon>Pseudomonadota</taxon>
        <taxon>Alphaproteobacteria</taxon>
        <taxon>Hyphomicrobiales</taxon>
        <taxon>Phyllobacteriaceae</taxon>
        <taxon>Nitratireductor</taxon>
    </lineage>
</organism>
<evidence type="ECO:0000256" key="1">
    <source>
        <dbReference type="SAM" id="Phobius"/>
    </source>
</evidence>
<dbReference type="OrthoDB" id="7855510at2"/>
<reference evidence="2 3" key="1">
    <citation type="submission" date="2014-05" db="EMBL/GenBank/DDBJ databases">
        <title>Draft Genome Sequence of Nitratireductor basaltis Strain UMTGB225, A Marine Bacterium Isolated from Green Barrel Tunicate.</title>
        <authorList>
            <person name="Gan H.Y."/>
        </authorList>
    </citation>
    <scope>NUCLEOTIDE SEQUENCE [LARGE SCALE GENOMIC DNA]</scope>
    <source>
        <strain evidence="2 3">UMTGB225</strain>
    </source>
</reference>
<feature type="transmembrane region" description="Helical" evidence="1">
    <location>
        <begin position="76"/>
        <end position="92"/>
    </location>
</feature>
<dbReference type="PATRIC" id="fig|472175.3.peg.1239"/>
<dbReference type="Proteomes" id="UP000053675">
    <property type="component" value="Unassembled WGS sequence"/>
</dbReference>
<dbReference type="InterPro" id="IPR008407">
    <property type="entry name" value="Brnchd-chn_aa_trnsp_AzlD"/>
</dbReference>
<name>A0A084UB63_9HYPH</name>
<keyword evidence="1" id="KW-0472">Membrane</keyword>
<feature type="transmembrane region" description="Helical" evidence="1">
    <location>
        <begin position="97"/>
        <end position="115"/>
    </location>
</feature>